<organism evidence="10 11">
    <name type="scientific">Sulfuricella denitrificans (strain DSM 22764 / NBRC 105220 / skB26)</name>
    <dbReference type="NCBI Taxonomy" id="1163617"/>
    <lineage>
        <taxon>Bacteria</taxon>
        <taxon>Pseudomonadati</taxon>
        <taxon>Pseudomonadota</taxon>
        <taxon>Betaproteobacteria</taxon>
        <taxon>Nitrosomonadales</taxon>
        <taxon>Sulfuricellaceae</taxon>
        <taxon>Sulfuricella</taxon>
    </lineage>
</organism>
<protein>
    <recommendedName>
        <fullName evidence="7">Bifunctional glutamine synthetase adenylyltransferase/adenylyl-removing enzyme</fullName>
    </recommendedName>
    <alternativeName>
        <fullName evidence="7">ATP:glutamine synthetase adenylyltransferase</fullName>
    </alternativeName>
    <alternativeName>
        <fullName evidence="7">ATase</fullName>
    </alternativeName>
    <domain>
        <recommendedName>
            <fullName evidence="7">Glutamine synthetase adenylyl-L-tyrosine phosphorylase</fullName>
            <ecNumber evidence="7">2.7.7.89</ecNumber>
        </recommendedName>
        <alternativeName>
            <fullName evidence="7">Adenylyl removase</fullName>
            <shortName evidence="7">AR</shortName>
            <shortName evidence="7">AT-N</shortName>
        </alternativeName>
    </domain>
    <domain>
        <recommendedName>
            <fullName evidence="7">Glutamine synthetase adenylyl transferase</fullName>
            <ecNumber evidence="7">2.7.7.42</ecNumber>
        </recommendedName>
        <alternativeName>
            <fullName evidence="7">Adenylyl transferase</fullName>
            <shortName evidence="7">AT</shortName>
            <shortName evidence="7">AT-C</shortName>
        </alternativeName>
    </domain>
</protein>
<evidence type="ECO:0000256" key="5">
    <source>
        <dbReference type="ARBA" id="ARBA00022842"/>
    </source>
</evidence>
<gene>
    <name evidence="7" type="primary">glnE</name>
    <name evidence="10" type="ORF">SCD_n01958</name>
</gene>
<dbReference type="GO" id="GO:0008882">
    <property type="term" value="F:[glutamate-ammonia-ligase] adenylyltransferase activity"/>
    <property type="evidence" value="ECO:0007669"/>
    <property type="project" value="UniProtKB-UniRule"/>
</dbReference>
<dbReference type="InterPro" id="IPR023057">
    <property type="entry name" value="GlnE"/>
</dbReference>
<feature type="domain" description="Glutamate-ammonia ligase adenylyltransferase repeated" evidence="8">
    <location>
        <begin position="15"/>
        <end position="246"/>
    </location>
</feature>
<evidence type="ECO:0000256" key="4">
    <source>
        <dbReference type="ARBA" id="ARBA00022840"/>
    </source>
</evidence>
<dbReference type="EC" id="2.7.7.89" evidence="7"/>
<dbReference type="GO" id="GO:0005829">
    <property type="term" value="C:cytosol"/>
    <property type="evidence" value="ECO:0007669"/>
    <property type="project" value="TreeGrafter"/>
</dbReference>
<keyword evidence="6 7" id="KW-0511">Multifunctional enzyme</keyword>
<keyword evidence="1 7" id="KW-0808">Transferase</keyword>
<evidence type="ECO:0000256" key="2">
    <source>
        <dbReference type="ARBA" id="ARBA00022695"/>
    </source>
</evidence>
<dbReference type="CDD" id="cd05401">
    <property type="entry name" value="NT_GlnE_GlnD_like"/>
    <property type="match status" value="2"/>
</dbReference>
<evidence type="ECO:0000259" key="9">
    <source>
        <dbReference type="Pfam" id="PF08335"/>
    </source>
</evidence>
<dbReference type="Proteomes" id="UP000015559">
    <property type="component" value="Chromosome"/>
</dbReference>
<dbReference type="Gene3D" id="1.20.120.1510">
    <property type="match status" value="1"/>
</dbReference>
<feature type="domain" description="Glutamate-ammonia ligase adenylyltransferase repeated" evidence="8">
    <location>
        <begin position="525"/>
        <end position="759"/>
    </location>
</feature>
<dbReference type="SUPFAM" id="SSF81301">
    <property type="entry name" value="Nucleotidyltransferase"/>
    <property type="match status" value="2"/>
</dbReference>
<dbReference type="InterPro" id="IPR043519">
    <property type="entry name" value="NT_sf"/>
</dbReference>
<feature type="region of interest" description="Adenylyl transferase" evidence="7">
    <location>
        <begin position="425"/>
        <end position="901"/>
    </location>
</feature>
<keyword evidence="5 7" id="KW-0460">Magnesium</keyword>
<dbReference type="HAMAP" id="MF_00802">
    <property type="entry name" value="GlnE"/>
    <property type="match status" value="1"/>
</dbReference>
<dbReference type="GO" id="GO:0016874">
    <property type="term" value="F:ligase activity"/>
    <property type="evidence" value="ECO:0007669"/>
    <property type="project" value="UniProtKB-KW"/>
</dbReference>
<dbReference type="NCBIfam" id="NF008292">
    <property type="entry name" value="PRK11072.1"/>
    <property type="match status" value="1"/>
</dbReference>
<dbReference type="GO" id="GO:0047388">
    <property type="term" value="F:[glutamine synthetase]-adenylyl-L-tyrosine phosphorylase activity"/>
    <property type="evidence" value="ECO:0007669"/>
    <property type="project" value="UniProtKB-EC"/>
</dbReference>
<evidence type="ECO:0000313" key="11">
    <source>
        <dbReference type="Proteomes" id="UP000015559"/>
    </source>
</evidence>
<dbReference type="Pfam" id="PF03710">
    <property type="entry name" value="GlnE"/>
    <property type="match status" value="2"/>
</dbReference>
<dbReference type="InterPro" id="IPR013546">
    <property type="entry name" value="PII_UdlTrfase/GS_AdlTrfase"/>
</dbReference>
<dbReference type="GO" id="GO:0000287">
    <property type="term" value="F:magnesium ion binding"/>
    <property type="evidence" value="ECO:0007669"/>
    <property type="project" value="UniProtKB-UniRule"/>
</dbReference>
<comment type="function">
    <text evidence="7">Involved in the regulation of glutamine synthetase GlnA, a key enzyme in the process to assimilate ammonia. When cellular nitrogen levels are high, the C-terminal adenylyl transferase (AT) inactivates GlnA by covalent transfer of an adenylyl group from ATP to specific tyrosine residue of GlnA, thus reducing its activity. Conversely, when nitrogen levels are low, the N-terminal adenylyl removase (AR) activates GlnA by removing the adenylyl group by phosphorolysis, increasing its activity. The regulatory region of GlnE binds the signal transduction protein PII (GlnB) which indicates the nitrogen status of the cell.</text>
</comment>
<dbReference type="SUPFAM" id="SSF81593">
    <property type="entry name" value="Nucleotidyltransferase substrate binding subunit/domain"/>
    <property type="match status" value="2"/>
</dbReference>
<comment type="catalytic activity">
    <reaction evidence="7">
        <text>[glutamine synthetase]-L-tyrosine + ATP = [glutamine synthetase]-O(4)-(5'-adenylyl)-L-tyrosine + diphosphate</text>
        <dbReference type="Rhea" id="RHEA:18589"/>
        <dbReference type="Rhea" id="RHEA-COMP:10660"/>
        <dbReference type="Rhea" id="RHEA-COMP:10661"/>
        <dbReference type="ChEBI" id="CHEBI:30616"/>
        <dbReference type="ChEBI" id="CHEBI:33019"/>
        <dbReference type="ChEBI" id="CHEBI:46858"/>
        <dbReference type="ChEBI" id="CHEBI:83624"/>
        <dbReference type="EC" id="2.7.7.42"/>
    </reaction>
</comment>
<dbReference type="RefSeq" id="WP_009204964.1">
    <property type="nucleotide sequence ID" value="NC_022357.1"/>
</dbReference>
<dbReference type="EMBL" id="AP013066">
    <property type="protein sequence ID" value="BAN35769.1"/>
    <property type="molecule type" value="Genomic_DNA"/>
</dbReference>
<evidence type="ECO:0000256" key="1">
    <source>
        <dbReference type="ARBA" id="ARBA00022679"/>
    </source>
</evidence>
<dbReference type="FunFam" id="3.30.460.10:FF:000009">
    <property type="entry name" value="Bifunctional glutamine synthetase adenylyltransferase/adenylyl-removing enzyme"/>
    <property type="match status" value="1"/>
</dbReference>
<evidence type="ECO:0000256" key="7">
    <source>
        <dbReference type="HAMAP-Rule" id="MF_00802"/>
    </source>
</evidence>
<dbReference type="Gene3D" id="3.30.460.10">
    <property type="entry name" value="Beta Polymerase, domain 2"/>
    <property type="match status" value="2"/>
</dbReference>
<keyword evidence="2 7" id="KW-0548">Nucleotidyltransferase</keyword>
<accession>S6AM22</accession>
<comment type="cofactor">
    <cofactor evidence="7">
        <name>Mg(2+)</name>
        <dbReference type="ChEBI" id="CHEBI:18420"/>
    </cofactor>
</comment>
<proteinExistence type="inferred from homology"/>
<keyword evidence="11" id="KW-1185">Reference proteome</keyword>
<dbReference type="HOGENOM" id="CLU_006233_0_1_4"/>
<dbReference type="KEGG" id="sdr:SCD_n01958"/>
<dbReference type="Pfam" id="PF08335">
    <property type="entry name" value="GlnD_UR_UTase"/>
    <property type="match status" value="2"/>
</dbReference>
<evidence type="ECO:0000256" key="3">
    <source>
        <dbReference type="ARBA" id="ARBA00022741"/>
    </source>
</evidence>
<dbReference type="PANTHER" id="PTHR30621">
    <property type="entry name" value="GLUTAMINE SYNTHETASE ADENYLYLTRANSFERASE"/>
    <property type="match status" value="1"/>
</dbReference>
<dbReference type="InterPro" id="IPR005190">
    <property type="entry name" value="GlnE_rpt_dom"/>
</dbReference>
<dbReference type="OrthoDB" id="9759366at2"/>
<feature type="domain" description="PII-uridylyltransferase/Glutamine-synthetase adenylyltransferase" evidence="9">
    <location>
        <begin position="796"/>
        <end position="873"/>
    </location>
</feature>
<reference evidence="10 11" key="1">
    <citation type="journal article" date="2012" name="Appl. Environ. Microbiol.">
        <title>Draft genome sequence of a psychrotolerant sulfur-oxidizing bacterium, Sulfuricella denitrificans skB26, and proteomic insights into cold adaptation.</title>
        <authorList>
            <person name="Watanabe T."/>
            <person name="Kojima H."/>
            <person name="Fukui M."/>
        </authorList>
    </citation>
    <scope>NUCLEOTIDE SEQUENCE [LARGE SCALE GENOMIC DNA]</scope>
    <source>
        <strain evidence="11">skB26</strain>
    </source>
</reference>
<dbReference type="GO" id="GO:0000820">
    <property type="term" value="P:regulation of glutamine family amino acid metabolic process"/>
    <property type="evidence" value="ECO:0007669"/>
    <property type="project" value="UniProtKB-UniRule"/>
</dbReference>
<sequence length="901" mass="102242">MDISPQNTPEQLIAAALKLSRYARRLTESDAAALDRLHATLFIPWDTATMQAILDDCAIDDETSLKKALRILRKQVMLRLIVRDLAGLADLREVMSTATLLAEVTTRFALSWLDNWLRSQYGPPVGEESGSEQDLVVVGMGKLGGGELNVSSDIDLIFAYPEEGETTGPRKTSNHEYFALLGKKLIGALNETTQDGFVFRVDMRLRPYGDSGPLVGSFSMLENYYLTQGREWERYAWIKGRPLTGSLYQELADILRPFVFRKYLDFGAFASMRGLHTQIRQEVNRRDMQDNIKLGPGGIREIEFIAQVFQLIRGGKETDLQTRSTLVALDLIEQRNLLPAQAVTELRNAYFFLRNLEHRLQYLEDAQTQTLPGSDADRQIISSAMGYADWPEFLKTLDTHRNKVERHFEQVFAAPQSAQGNHSLAALWQGAPADEDAIALLAEQGYHHPAETWQRLSRIREGSRYNQLPTESRTRFDSLLPPLIQVACNFSNPDETLERILHLVENISRRGTYLALLVEYPQTLNQVAKLCSASPWVSGYLTQHPILLDELLDTRELYARYDREKLRNELKDLLHAAEGDTERQMDIMRHFKQAQTFRLVAQDLAGALPLEILSDQLSDLADMILDETLRLAWAGLRVKHRDTPRFAIIAYGKLGGKELGYASDLDIIFLYDDDSPDAAENYAKLAQRINSWISSMTPAGILYETDLRLRPNGASGLLVSSVVAFEDYQKNQAWVWEHQALTRARFCAGDTDIGVAFERIRIEVLRQERNTATLREEVLKMRQKMLDAHPNPSGLFDIKHDRGGIIDVEFIVQYLVLNFSGLHPELTRDAGNLALLRLAGELKLIPLDLAEQVRDTYREYRLLQHQLRLQGGAHARIDPLQAEEHAEAVKRLWQVVLSPES</sequence>
<evidence type="ECO:0000256" key="6">
    <source>
        <dbReference type="ARBA" id="ARBA00023268"/>
    </source>
</evidence>
<dbReference type="eggNOG" id="COG1391">
    <property type="taxonomic scope" value="Bacteria"/>
</dbReference>
<keyword evidence="3 7" id="KW-0547">Nucleotide-binding</keyword>
<dbReference type="FunFam" id="1.20.120.330:FF:000005">
    <property type="entry name" value="Bifunctional glutamine synthetase adenylyltransferase/adenylyl-removing enzyme"/>
    <property type="match status" value="1"/>
</dbReference>
<feature type="domain" description="PII-uridylyltransferase/Glutamine-synthetase adenylyltransferase" evidence="9">
    <location>
        <begin position="275"/>
        <end position="412"/>
    </location>
</feature>
<feature type="region of interest" description="Adenylyl removase" evidence="7">
    <location>
        <begin position="1"/>
        <end position="416"/>
    </location>
</feature>
<comment type="catalytic activity">
    <reaction evidence="7">
        <text>[glutamine synthetase]-O(4)-(5'-adenylyl)-L-tyrosine + phosphate = [glutamine synthetase]-L-tyrosine + ADP</text>
        <dbReference type="Rhea" id="RHEA:43716"/>
        <dbReference type="Rhea" id="RHEA-COMP:10660"/>
        <dbReference type="Rhea" id="RHEA-COMP:10661"/>
        <dbReference type="ChEBI" id="CHEBI:43474"/>
        <dbReference type="ChEBI" id="CHEBI:46858"/>
        <dbReference type="ChEBI" id="CHEBI:83624"/>
        <dbReference type="ChEBI" id="CHEBI:456216"/>
        <dbReference type="EC" id="2.7.7.89"/>
    </reaction>
</comment>
<comment type="similarity">
    <text evidence="7">Belongs to the GlnE family.</text>
</comment>
<name>S6AM22_SULDS</name>
<dbReference type="AlphaFoldDB" id="S6AM22"/>
<evidence type="ECO:0000313" key="10">
    <source>
        <dbReference type="EMBL" id="BAN35769.1"/>
    </source>
</evidence>
<dbReference type="PANTHER" id="PTHR30621:SF0">
    <property type="entry name" value="BIFUNCTIONAL GLUTAMINE SYNTHETASE ADENYLYLTRANSFERASE_ADENYLYL-REMOVING ENZYME"/>
    <property type="match status" value="1"/>
</dbReference>
<dbReference type="EC" id="2.7.7.42" evidence="7"/>
<dbReference type="STRING" id="1163617.SCD_n01958"/>
<keyword evidence="10" id="KW-0436">Ligase</keyword>
<evidence type="ECO:0000259" key="8">
    <source>
        <dbReference type="Pfam" id="PF03710"/>
    </source>
</evidence>
<dbReference type="Gene3D" id="1.20.120.330">
    <property type="entry name" value="Nucleotidyltransferases domain 2"/>
    <property type="match status" value="2"/>
</dbReference>
<dbReference type="GO" id="GO:0005524">
    <property type="term" value="F:ATP binding"/>
    <property type="evidence" value="ECO:0007669"/>
    <property type="project" value="UniProtKB-UniRule"/>
</dbReference>
<keyword evidence="4 7" id="KW-0067">ATP-binding</keyword>